<accession>A0A6H1ZQ54</accession>
<dbReference type="GO" id="GO:0008483">
    <property type="term" value="F:transaminase activity"/>
    <property type="evidence" value="ECO:0007669"/>
    <property type="project" value="UniProtKB-KW"/>
</dbReference>
<dbReference type="InterPro" id="IPR015421">
    <property type="entry name" value="PyrdxlP-dep_Trfase_major"/>
</dbReference>
<dbReference type="InterPro" id="IPR015422">
    <property type="entry name" value="PyrdxlP-dep_Trfase_small"/>
</dbReference>
<dbReference type="SUPFAM" id="SSF53383">
    <property type="entry name" value="PLP-dependent transferases"/>
    <property type="match status" value="1"/>
</dbReference>
<reference evidence="3" key="1">
    <citation type="submission" date="2020-03" db="EMBL/GenBank/DDBJ databases">
        <title>The deep terrestrial virosphere.</title>
        <authorList>
            <person name="Holmfeldt K."/>
            <person name="Nilsson E."/>
            <person name="Simone D."/>
            <person name="Lopez-Fernandez M."/>
            <person name="Wu X."/>
            <person name="de Brujin I."/>
            <person name="Lundin D."/>
            <person name="Andersson A."/>
            <person name="Bertilsson S."/>
            <person name="Dopson M."/>
        </authorList>
    </citation>
    <scope>NUCLEOTIDE SEQUENCE</scope>
    <source>
        <strain evidence="3">TM448A01300</strain>
    </source>
</reference>
<evidence type="ECO:0000256" key="2">
    <source>
        <dbReference type="ARBA" id="ARBA00022898"/>
    </source>
</evidence>
<evidence type="ECO:0000256" key="1">
    <source>
        <dbReference type="ARBA" id="ARBA00001933"/>
    </source>
</evidence>
<organism evidence="3">
    <name type="scientific">viral metagenome</name>
    <dbReference type="NCBI Taxonomy" id="1070528"/>
    <lineage>
        <taxon>unclassified sequences</taxon>
        <taxon>metagenomes</taxon>
        <taxon>organismal metagenomes</taxon>
    </lineage>
</organism>
<dbReference type="AlphaFoldDB" id="A0A6H1ZQ54"/>
<sequence length="438" mass="49526">MDDRVILRTVTQNFLLSKQSKKDWKKSVKVIPLGVQTLSKMPNKFIQGVYPIYLEWGQGAYVGDATSRFIDYPLGLGAILLGHAYNPIVEAVANRLNKGTLFICPSILETQLAEKIKQLIPCAEMSRFLKTGSEATSAAVKIARAYTGREQVIICGYHGWHDWYTVSTPKNKGIPECYKDLTLKAEYNDIESFKKHFNLNYNTIAAVIMETCMIDEPKEGFLEAVKEMCHKNGALLIFDEVVTGFRFPGYSSQKFFKVTPDLATFGKDMANGIPISVVCGKKKYMKELEGDCFVSSTFGGDLLGIVGALETIKILENEPVLDDIWYYGQYLKDGYNEIAKALDLETECKGYPNRTVFMFPSGIHKSLFWQECIQKGVFFGWANFISYSHREREISYTLNVIKDALKVCKDNWNKPKKALKGKPASEVFRLIAVKDEKK</sequence>
<dbReference type="PANTHER" id="PTHR43713">
    <property type="entry name" value="GLUTAMATE-1-SEMIALDEHYDE 2,1-AMINOMUTASE"/>
    <property type="match status" value="1"/>
</dbReference>
<name>A0A6H1ZQ54_9ZZZZ</name>
<evidence type="ECO:0000313" key="3">
    <source>
        <dbReference type="EMBL" id="QJA49330.1"/>
    </source>
</evidence>
<dbReference type="Gene3D" id="3.40.640.10">
    <property type="entry name" value="Type I PLP-dependent aspartate aminotransferase-like (Major domain)"/>
    <property type="match status" value="1"/>
</dbReference>
<comment type="cofactor">
    <cofactor evidence="1">
        <name>pyridoxal 5'-phosphate</name>
        <dbReference type="ChEBI" id="CHEBI:597326"/>
    </cofactor>
</comment>
<keyword evidence="2" id="KW-0663">Pyridoxal phosphate</keyword>
<dbReference type="PANTHER" id="PTHR43713:SF3">
    <property type="entry name" value="GLUTAMATE-1-SEMIALDEHYDE 2,1-AMINOMUTASE 1, CHLOROPLASTIC-RELATED"/>
    <property type="match status" value="1"/>
</dbReference>
<dbReference type="Pfam" id="PF00202">
    <property type="entry name" value="Aminotran_3"/>
    <property type="match status" value="1"/>
</dbReference>
<dbReference type="Gene3D" id="3.90.1150.10">
    <property type="entry name" value="Aspartate Aminotransferase, domain 1"/>
    <property type="match status" value="1"/>
</dbReference>
<keyword evidence="3" id="KW-0808">Transferase</keyword>
<proteinExistence type="predicted"/>
<dbReference type="InterPro" id="IPR005814">
    <property type="entry name" value="Aminotrans_3"/>
</dbReference>
<dbReference type="GO" id="GO:0030170">
    <property type="term" value="F:pyridoxal phosphate binding"/>
    <property type="evidence" value="ECO:0007669"/>
    <property type="project" value="InterPro"/>
</dbReference>
<dbReference type="EMBL" id="MT144131">
    <property type="protein sequence ID" value="QJA49330.1"/>
    <property type="molecule type" value="Genomic_DNA"/>
</dbReference>
<protein>
    <submittedName>
        <fullName evidence="3">Putative aminotransferase</fullName>
    </submittedName>
</protein>
<gene>
    <name evidence="3" type="ORF">TM448A01300_0007</name>
</gene>
<keyword evidence="3" id="KW-0032">Aminotransferase</keyword>
<dbReference type="InterPro" id="IPR015424">
    <property type="entry name" value="PyrdxlP-dep_Trfase"/>
</dbReference>